<protein>
    <recommendedName>
        <fullName evidence="3">Ketopantoate reductase N-terminal domain-containing protein</fullName>
    </recommendedName>
</protein>
<dbReference type="Gene3D" id="1.10.1040.10">
    <property type="entry name" value="N-(1-d-carboxylethyl)-l-norvaline Dehydrogenase, domain 2"/>
    <property type="match status" value="1"/>
</dbReference>
<proteinExistence type="predicted"/>
<feature type="domain" description="Ketopantoate reductase N-terminal" evidence="3">
    <location>
        <begin position="11"/>
        <end position="159"/>
    </location>
</feature>
<evidence type="ECO:0000259" key="3">
    <source>
        <dbReference type="Pfam" id="PF02558"/>
    </source>
</evidence>
<evidence type="ECO:0000256" key="1">
    <source>
        <dbReference type="ARBA" id="ARBA00022857"/>
    </source>
</evidence>
<name>A0A6A6E1W5_9PEZI</name>
<dbReference type="PANTHER" id="PTHR43765:SF2">
    <property type="entry name" value="2-DEHYDROPANTOATE 2-REDUCTASE"/>
    <property type="match status" value="1"/>
</dbReference>
<organism evidence="4 5">
    <name type="scientific">Zopfia rhizophila CBS 207.26</name>
    <dbReference type="NCBI Taxonomy" id="1314779"/>
    <lineage>
        <taxon>Eukaryota</taxon>
        <taxon>Fungi</taxon>
        <taxon>Dikarya</taxon>
        <taxon>Ascomycota</taxon>
        <taxon>Pezizomycotina</taxon>
        <taxon>Dothideomycetes</taxon>
        <taxon>Dothideomycetes incertae sedis</taxon>
        <taxon>Zopfiaceae</taxon>
        <taxon>Zopfia</taxon>
    </lineage>
</organism>
<dbReference type="GO" id="GO:0050661">
    <property type="term" value="F:NADP binding"/>
    <property type="evidence" value="ECO:0007669"/>
    <property type="project" value="TreeGrafter"/>
</dbReference>
<gene>
    <name evidence="4" type="ORF">K469DRAFT_739581</name>
</gene>
<accession>A0A6A6E1W5</accession>
<dbReference type="Proteomes" id="UP000800200">
    <property type="component" value="Unassembled WGS sequence"/>
</dbReference>
<evidence type="ECO:0000256" key="2">
    <source>
        <dbReference type="ARBA" id="ARBA00023002"/>
    </source>
</evidence>
<dbReference type="Pfam" id="PF02558">
    <property type="entry name" value="ApbA"/>
    <property type="match status" value="1"/>
</dbReference>
<reference evidence="4" key="1">
    <citation type="journal article" date="2020" name="Stud. Mycol.">
        <title>101 Dothideomycetes genomes: a test case for predicting lifestyles and emergence of pathogens.</title>
        <authorList>
            <person name="Haridas S."/>
            <person name="Albert R."/>
            <person name="Binder M."/>
            <person name="Bloem J."/>
            <person name="Labutti K."/>
            <person name="Salamov A."/>
            <person name="Andreopoulos B."/>
            <person name="Baker S."/>
            <person name="Barry K."/>
            <person name="Bills G."/>
            <person name="Bluhm B."/>
            <person name="Cannon C."/>
            <person name="Castanera R."/>
            <person name="Culley D."/>
            <person name="Daum C."/>
            <person name="Ezra D."/>
            <person name="Gonzalez J."/>
            <person name="Henrissat B."/>
            <person name="Kuo A."/>
            <person name="Liang C."/>
            <person name="Lipzen A."/>
            <person name="Lutzoni F."/>
            <person name="Magnuson J."/>
            <person name="Mondo S."/>
            <person name="Nolan M."/>
            <person name="Ohm R."/>
            <person name="Pangilinan J."/>
            <person name="Park H.-J."/>
            <person name="Ramirez L."/>
            <person name="Alfaro M."/>
            <person name="Sun H."/>
            <person name="Tritt A."/>
            <person name="Yoshinaga Y."/>
            <person name="Zwiers L.-H."/>
            <person name="Turgeon B."/>
            <person name="Goodwin S."/>
            <person name="Spatafora J."/>
            <person name="Crous P."/>
            <person name="Grigoriev I."/>
        </authorList>
    </citation>
    <scope>NUCLEOTIDE SEQUENCE</scope>
    <source>
        <strain evidence="4">CBS 207.26</strain>
    </source>
</reference>
<dbReference type="PANTHER" id="PTHR43765">
    <property type="entry name" value="2-DEHYDROPANTOATE 2-REDUCTASE-RELATED"/>
    <property type="match status" value="1"/>
</dbReference>
<keyword evidence="1" id="KW-0521">NADP</keyword>
<dbReference type="InterPro" id="IPR050838">
    <property type="entry name" value="Ketopantoate_reductase"/>
</dbReference>
<sequence>MTEGKVLTRRVYILGLDSIRSLIAHSLKASADTRPISIFLHRPSLYNEFILRGRTINLTVKMLGNPKRSCSPEKPTAAYIIIVKVPMRVNAERTIKHGVDRNSTICLIQNGMGQIERLNPDVSTNPATRPTYLVGIISHGAHIERNLSVIHAGAGTLFLRKLALNCVPNPLTALLNVPNDSMLDNPLLRSSQRLLLEEISSGLQGLPELKDMTDTPLWFSSERLEELFINLSTATAKNSSSTKEDMR</sequence>
<dbReference type="OrthoDB" id="73846at2759"/>
<dbReference type="GO" id="GO:0005739">
    <property type="term" value="C:mitochondrion"/>
    <property type="evidence" value="ECO:0007669"/>
    <property type="project" value="TreeGrafter"/>
</dbReference>
<keyword evidence="2" id="KW-0560">Oxidoreductase</keyword>
<dbReference type="InterPro" id="IPR036291">
    <property type="entry name" value="NAD(P)-bd_dom_sf"/>
</dbReference>
<evidence type="ECO:0000313" key="4">
    <source>
        <dbReference type="EMBL" id="KAF2184130.1"/>
    </source>
</evidence>
<evidence type="ECO:0000313" key="5">
    <source>
        <dbReference type="Proteomes" id="UP000800200"/>
    </source>
</evidence>
<dbReference type="SUPFAM" id="SSF48179">
    <property type="entry name" value="6-phosphogluconate dehydrogenase C-terminal domain-like"/>
    <property type="match status" value="1"/>
</dbReference>
<dbReference type="AlphaFoldDB" id="A0A6A6E1W5"/>
<dbReference type="InterPro" id="IPR013332">
    <property type="entry name" value="KPR_N"/>
</dbReference>
<dbReference type="SUPFAM" id="SSF51735">
    <property type="entry name" value="NAD(P)-binding Rossmann-fold domains"/>
    <property type="match status" value="1"/>
</dbReference>
<dbReference type="InterPro" id="IPR008927">
    <property type="entry name" value="6-PGluconate_DH-like_C_sf"/>
</dbReference>
<keyword evidence="5" id="KW-1185">Reference proteome</keyword>
<dbReference type="InterPro" id="IPR013328">
    <property type="entry name" value="6PGD_dom2"/>
</dbReference>
<dbReference type="EMBL" id="ML994639">
    <property type="protein sequence ID" value="KAF2184130.1"/>
    <property type="molecule type" value="Genomic_DNA"/>
</dbReference>
<dbReference type="GO" id="GO:0008677">
    <property type="term" value="F:2-dehydropantoate 2-reductase activity"/>
    <property type="evidence" value="ECO:0007669"/>
    <property type="project" value="TreeGrafter"/>
</dbReference>
<dbReference type="Gene3D" id="3.40.50.720">
    <property type="entry name" value="NAD(P)-binding Rossmann-like Domain"/>
    <property type="match status" value="1"/>
</dbReference>